<keyword evidence="1" id="KW-1185">Reference proteome</keyword>
<accession>A0A6P8ATM1</accession>
<name>A0A6P8ATM1_PYRGI</name>
<dbReference type="KEGG" id="pgri:PgNI_09182"/>
<sequence>MEGEHVRPLEVALSIKARPWLGLMTLCAINRKRRKNHKTRIPARDAPKEDVRATVLKIKNPPRLRKWRKNKTSYAASEFG</sequence>
<dbReference type="AlphaFoldDB" id="A0A6P8ATM1"/>
<reference evidence="2" key="1">
    <citation type="journal article" date="2019" name="Mol. Biol. Evol.">
        <title>Blast fungal genomes show frequent chromosomal changes, gene gains and losses, and effector gene turnover.</title>
        <authorList>
            <person name="Gomez Luciano L.B."/>
            <person name="Jason Tsai I."/>
            <person name="Chuma I."/>
            <person name="Tosa Y."/>
            <person name="Chen Y.H."/>
            <person name="Li J.Y."/>
            <person name="Li M.Y."/>
            <person name="Jade Lu M.Y."/>
            <person name="Nakayashiki H."/>
            <person name="Li W.H."/>
        </authorList>
    </citation>
    <scope>NUCLEOTIDE SEQUENCE</scope>
    <source>
        <strain evidence="2">NI907</strain>
    </source>
</reference>
<organism evidence="1 2">
    <name type="scientific">Pyricularia grisea</name>
    <name type="common">Crabgrass-specific blast fungus</name>
    <name type="synonym">Magnaporthe grisea</name>
    <dbReference type="NCBI Taxonomy" id="148305"/>
    <lineage>
        <taxon>Eukaryota</taxon>
        <taxon>Fungi</taxon>
        <taxon>Dikarya</taxon>
        <taxon>Ascomycota</taxon>
        <taxon>Pezizomycotina</taxon>
        <taxon>Sordariomycetes</taxon>
        <taxon>Sordariomycetidae</taxon>
        <taxon>Magnaporthales</taxon>
        <taxon>Pyriculariaceae</taxon>
        <taxon>Pyricularia</taxon>
    </lineage>
</organism>
<protein>
    <submittedName>
        <fullName evidence="2">Uncharacterized protein</fullName>
    </submittedName>
</protein>
<dbReference type="RefSeq" id="XP_030978219.1">
    <property type="nucleotide sequence ID" value="XM_031129170.1"/>
</dbReference>
<dbReference type="Proteomes" id="UP000515153">
    <property type="component" value="Unplaced"/>
</dbReference>
<gene>
    <name evidence="2" type="ORF">PgNI_09182</name>
</gene>
<reference evidence="2" key="2">
    <citation type="submission" date="2019-10" db="EMBL/GenBank/DDBJ databases">
        <authorList>
            <consortium name="NCBI Genome Project"/>
        </authorList>
    </citation>
    <scope>NUCLEOTIDE SEQUENCE</scope>
    <source>
        <strain evidence="2">NI907</strain>
    </source>
</reference>
<evidence type="ECO:0000313" key="2">
    <source>
        <dbReference type="RefSeq" id="XP_030978219.1"/>
    </source>
</evidence>
<dbReference type="GeneID" id="41964078"/>
<evidence type="ECO:0000313" key="1">
    <source>
        <dbReference type="Proteomes" id="UP000515153"/>
    </source>
</evidence>
<proteinExistence type="predicted"/>
<reference evidence="2" key="3">
    <citation type="submission" date="2025-08" db="UniProtKB">
        <authorList>
            <consortium name="RefSeq"/>
        </authorList>
    </citation>
    <scope>IDENTIFICATION</scope>
    <source>
        <strain evidence="2">NI907</strain>
    </source>
</reference>